<evidence type="ECO:0000313" key="1">
    <source>
        <dbReference type="EMBL" id="MBL1221174.1"/>
    </source>
</evidence>
<name>A0ABS1QEY9_9FLAO</name>
<protein>
    <submittedName>
        <fullName evidence="1">Uncharacterized protein</fullName>
    </submittedName>
</protein>
<organism evidence="1 2">
    <name type="scientific">Chryseobacterium endalhagicum</name>
    <dbReference type="NCBI Taxonomy" id="2797638"/>
    <lineage>
        <taxon>Bacteria</taxon>
        <taxon>Pseudomonadati</taxon>
        <taxon>Bacteroidota</taxon>
        <taxon>Flavobacteriia</taxon>
        <taxon>Flavobacteriales</taxon>
        <taxon>Weeksellaceae</taxon>
        <taxon>Chryseobacterium group</taxon>
        <taxon>Chryseobacterium</taxon>
    </lineage>
</organism>
<accession>A0ABS1QEY9</accession>
<comment type="caution">
    <text evidence="1">The sequence shown here is derived from an EMBL/GenBank/DDBJ whole genome shotgun (WGS) entry which is preliminary data.</text>
</comment>
<dbReference type="EMBL" id="JAELVM010000001">
    <property type="protein sequence ID" value="MBL1221174.1"/>
    <property type="molecule type" value="Genomic_DNA"/>
</dbReference>
<gene>
    <name evidence="1" type="ORF">JET18_10005</name>
</gene>
<keyword evidence="2" id="KW-1185">Reference proteome</keyword>
<evidence type="ECO:0000313" key="2">
    <source>
        <dbReference type="Proteomes" id="UP000661696"/>
    </source>
</evidence>
<proteinExistence type="predicted"/>
<dbReference type="Proteomes" id="UP000661696">
    <property type="component" value="Unassembled WGS sequence"/>
</dbReference>
<dbReference type="RefSeq" id="WP_202090550.1">
    <property type="nucleotide sequence ID" value="NZ_JAELVM010000001.1"/>
</dbReference>
<sequence>MFQHKYIFFFILFGFLLIPKQMYACDLKISPKKSSACESRTVKSVSKHHCHFCGSKTCDGKCKDPLCKCPASNVTPTLANRQDLNFLKLEDFNFISFSSYETPVSKGFLSIWLIPKIG</sequence>
<reference evidence="1 2" key="1">
    <citation type="submission" date="2020-12" db="EMBL/GenBank/DDBJ databases">
        <title>Chryseobacterium endoalhailicus sp. nov., isolated from seed of leguminous plant.</title>
        <authorList>
            <person name="Zhang X."/>
        </authorList>
    </citation>
    <scope>NUCLEOTIDE SEQUENCE [LARGE SCALE GENOMIC DNA]</scope>
    <source>
        <strain evidence="1 2">L7</strain>
    </source>
</reference>